<dbReference type="Proteomes" id="UP000001542">
    <property type="component" value="Unassembled WGS sequence"/>
</dbReference>
<evidence type="ECO:0000256" key="1">
    <source>
        <dbReference type="ARBA" id="ARBA00006545"/>
    </source>
</evidence>
<evidence type="ECO:0000256" key="2">
    <source>
        <dbReference type="SAM" id="MobiDB-lite"/>
    </source>
</evidence>
<sequence>MFIFFFSPSKILKPFVTLTNAIVKTVASTYVSTIKIESLPLWKGEATIDDIEINTEGINQILRNSKSRLTLEKIATSRLKAKLPILTPGTNPISISVHSLELALAIKERTEPKPEKPKPATNPEQDSQKPQKQNFITKLTSNIEIKIDGLSISLNIKGVQLNLIGSSVYVHVINGQTIVQLSKIRAFIKYNNISITLTIENVDISASEENTEIAVSGFTVTVSVPDFFDLIKDLSLKIHILPNNEIHVKSLSQVRIGVNLSLLPPLFEVIALFMKPPEPKFSPLPKLTIHVDGIFFAAYVSSTLGIELSISKLKLKNNVFELRPLEMRLLIRDGVIPILEPSIIIGKLLQTDRTIKVSAEIEMLKLAIPVSKDLVDQLTKINIKIPPLPTFPPPPPPKIPEISMKLMNCPKVSTTGKLINFEFPYDVIPTGFSFGGLFTNGDKIMLRVWDASSATMIAFSSFEISRLSDEFSMDNQQMIPLYKFQLVLPKETSNYPDILDKIKFTCLSSVVLSEALDLDVKIGNILITADSLELPTGALSLTSIHAHAVIGPVMSTRLHASFGISVLLSNLRNQTMCSIFDIPTIHASLSVMSKIDGYLPDGMTRHRFASILQTQIGADTISASLKIPSISLNVVPSIISDVARFAIALDVAKAIAYTVVNKSDTPFVFHVSNSTELTEILPGQTKVVTFTQKQVHFLNFPTISLIVMLNQPGFYNISNSNYISCEIVAPFSFKVSILSSTVFRNFLMAPIEIKLSDPSIATPITKQIGIDDFATSSLFLDKTFHLSLSMTGITEMSKPILLNPLHDTGTKFIVCEVLNQLPSLYLCAPQFCAWLVYREFEVDCLNSAVKHRVQEYSLLPVLVVNNRLPDHIVTSAGVVPPNSSKYISQLTDQSIVFDNGTSIKVGFPLARGLKHRLMIMGKASVIETVPETNTIVISPSFMFYNGAAFPLYFKVVEMKAVLVEPDKTLVLDSTKMPRAVFVGFKFKGKTFWSKGVPVPSRRDLTIKTDSGNLLLIIDVQDDKASVYPKYVAINESSDSIFLNSSTELTPETQAQLLLWRGNKHLVSFSLSSDKGFLSDPVDLDGNEYLIRVFSGSFPSFSSSTYITYSVQSNTDPHTIVFHTDNSPPLTIDNQSPLSFDVTSPSFKNSLRVPAESVCLGKDVPIFLVFSRTGADPFVVNLQSAMESTFVSGMAKLYGRVEISGTQSRVTLSQIPLIPPQIKPKINFSVFLADVKIRIYNDISVPGIPTELLCITASPLSIEGVFQQGGTTTISLVLDTLQIDSLSCHENFPVIFGKVDDKNPLLNLNLKLGSTLNGGIFVDVFHLSISPTQMNIEESLIRFILSLIKLLPQQEIPIKQDTNKILFPTFVRVLHVDQTEFRLSLSTQSFIHAMFKDVPIQLSMLHMENTETFGVQIVESIVAHYISDIIVAVPAALTSLSLIGSPSALVTQSITGLNEFVKSFKQQGSFVGGLKHGSVSLVRSISIGALESIVSFSSSLASTLGQISPVQTQNDTQNDDIGRRIQQMVEFPVEGFQNEGVLGVLKGAGKAMIALVTGPTAAIFSLIGKAGNALLQQVGAASLQTNDRRIEKEAKDLPAIVFE</sequence>
<dbReference type="PANTHER" id="PTHR16166">
    <property type="entry name" value="VACUOLAR PROTEIN SORTING-ASSOCIATED PROTEIN VPS13"/>
    <property type="match status" value="1"/>
</dbReference>
<evidence type="ECO:0008006" key="5">
    <source>
        <dbReference type="Google" id="ProtNLM"/>
    </source>
</evidence>
<reference evidence="3" key="1">
    <citation type="submission" date="2006-10" db="EMBL/GenBank/DDBJ databases">
        <authorList>
            <person name="Amadeo P."/>
            <person name="Zhao Q."/>
            <person name="Wortman J."/>
            <person name="Fraser-Liggett C."/>
            <person name="Carlton J."/>
        </authorList>
    </citation>
    <scope>NUCLEOTIDE SEQUENCE</scope>
    <source>
        <strain evidence="3">G3</strain>
    </source>
</reference>
<dbReference type="OrthoDB" id="445152at2759"/>
<dbReference type="VEuPathDB" id="TrichDB:TVAGG3_0160100"/>
<dbReference type="InterPro" id="IPR026847">
    <property type="entry name" value="VPS13"/>
</dbReference>
<dbReference type="RefSeq" id="XP_001312845.1">
    <property type="nucleotide sequence ID" value="XM_001312844.1"/>
</dbReference>
<evidence type="ECO:0000313" key="4">
    <source>
        <dbReference type="Proteomes" id="UP000001542"/>
    </source>
</evidence>
<dbReference type="InParanoid" id="A2F590"/>
<dbReference type="GO" id="GO:0006623">
    <property type="term" value="P:protein targeting to vacuole"/>
    <property type="evidence" value="ECO:0000318"/>
    <property type="project" value="GO_Central"/>
</dbReference>
<dbReference type="KEGG" id="tva:4757735"/>
<name>A2F590_TRIV3</name>
<reference evidence="3" key="2">
    <citation type="journal article" date="2007" name="Science">
        <title>Draft genome sequence of the sexually transmitted pathogen Trichomonas vaginalis.</title>
        <authorList>
            <person name="Carlton J.M."/>
            <person name="Hirt R.P."/>
            <person name="Silva J.C."/>
            <person name="Delcher A.L."/>
            <person name="Schatz M."/>
            <person name="Zhao Q."/>
            <person name="Wortman J.R."/>
            <person name="Bidwell S.L."/>
            <person name="Alsmark U.C.M."/>
            <person name="Besteiro S."/>
            <person name="Sicheritz-Ponten T."/>
            <person name="Noel C.J."/>
            <person name="Dacks J.B."/>
            <person name="Foster P.G."/>
            <person name="Simillion C."/>
            <person name="Van de Peer Y."/>
            <person name="Miranda-Saavedra D."/>
            <person name="Barton G.J."/>
            <person name="Westrop G.D."/>
            <person name="Mueller S."/>
            <person name="Dessi D."/>
            <person name="Fiori P.L."/>
            <person name="Ren Q."/>
            <person name="Paulsen I."/>
            <person name="Zhang H."/>
            <person name="Bastida-Corcuera F.D."/>
            <person name="Simoes-Barbosa A."/>
            <person name="Brown M.T."/>
            <person name="Hayes R.D."/>
            <person name="Mukherjee M."/>
            <person name="Okumura C.Y."/>
            <person name="Schneider R."/>
            <person name="Smith A.J."/>
            <person name="Vanacova S."/>
            <person name="Villalvazo M."/>
            <person name="Haas B.J."/>
            <person name="Pertea M."/>
            <person name="Feldblyum T.V."/>
            <person name="Utterback T.R."/>
            <person name="Shu C.L."/>
            <person name="Osoegawa K."/>
            <person name="de Jong P.J."/>
            <person name="Hrdy I."/>
            <person name="Horvathova L."/>
            <person name="Zubacova Z."/>
            <person name="Dolezal P."/>
            <person name="Malik S.B."/>
            <person name="Logsdon J.M. Jr."/>
            <person name="Henze K."/>
            <person name="Gupta A."/>
            <person name="Wang C.C."/>
            <person name="Dunne R.L."/>
            <person name="Upcroft J.A."/>
            <person name="Upcroft P."/>
            <person name="White O."/>
            <person name="Salzberg S.L."/>
            <person name="Tang P."/>
            <person name="Chiu C.-H."/>
            <person name="Lee Y.-S."/>
            <person name="Embley T.M."/>
            <person name="Coombs G.H."/>
            <person name="Mottram J.C."/>
            <person name="Tachezy J."/>
            <person name="Fraser-Liggett C.M."/>
            <person name="Johnson P.J."/>
        </authorList>
    </citation>
    <scope>NUCLEOTIDE SEQUENCE [LARGE SCALE GENOMIC DNA]</scope>
    <source>
        <strain evidence="3">G3</strain>
    </source>
</reference>
<proteinExistence type="inferred from homology"/>
<accession>A2F590</accession>
<gene>
    <name evidence="3" type="ORF">TVAG_159350</name>
</gene>
<dbReference type="PANTHER" id="PTHR16166:SF93">
    <property type="entry name" value="INTERMEMBRANE LIPID TRANSFER PROTEIN VPS13"/>
    <property type="match status" value="1"/>
</dbReference>
<dbReference type="VEuPathDB" id="TrichDB:TVAG_159350"/>
<dbReference type="EMBL" id="DS113620">
    <property type="protein sequence ID" value="EAX99915.1"/>
    <property type="molecule type" value="Genomic_DNA"/>
</dbReference>
<feature type="region of interest" description="Disordered" evidence="2">
    <location>
        <begin position="110"/>
        <end position="133"/>
    </location>
</feature>
<protein>
    <recommendedName>
        <fullName evidence="5">Chorein N-terminal domain-containing protein</fullName>
    </recommendedName>
</protein>
<dbReference type="STRING" id="5722.A2F590"/>
<dbReference type="eggNOG" id="KOG1809">
    <property type="taxonomic scope" value="Eukaryota"/>
</dbReference>
<evidence type="ECO:0000313" key="3">
    <source>
        <dbReference type="EMBL" id="EAX99915.1"/>
    </source>
</evidence>
<dbReference type="GO" id="GO:0045053">
    <property type="term" value="P:protein retention in Golgi apparatus"/>
    <property type="evidence" value="ECO:0000318"/>
    <property type="project" value="GO_Central"/>
</dbReference>
<keyword evidence="4" id="KW-1185">Reference proteome</keyword>
<comment type="similarity">
    <text evidence="1">Belongs to the VPS13 family.</text>
</comment>
<organism evidence="3 4">
    <name type="scientific">Trichomonas vaginalis (strain ATCC PRA-98 / G3)</name>
    <dbReference type="NCBI Taxonomy" id="412133"/>
    <lineage>
        <taxon>Eukaryota</taxon>
        <taxon>Metamonada</taxon>
        <taxon>Parabasalia</taxon>
        <taxon>Trichomonadida</taxon>
        <taxon>Trichomonadidae</taxon>
        <taxon>Trichomonas</taxon>
    </lineage>
</organism>